<dbReference type="VEuPathDB" id="VectorBase:AATE010542"/>
<feature type="region of interest" description="Disordered" evidence="1">
    <location>
        <begin position="1"/>
        <end position="40"/>
    </location>
</feature>
<feature type="region of interest" description="Disordered" evidence="1">
    <location>
        <begin position="175"/>
        <end position="213"/>
    </location>
</feature>
<feature type="compositionally biased region" description="Low complexity" evidence="1">
    <location>
        <begin position="183"/>
        <end position="213"/>
    </location>
</feature>
<dbReference type="EnsemblMetazoa" id="AATE010542-RA">
    <property type="protein sequence ID" value="AATE010542-PA.1"/>
    <property type="gene ID" value="AATE010542"/>
</dbReference>
<organism evidence="2">
    <name type="scientific">Anopheles atroparvus</name>
    <name type="common">European mosquito</name>
    <dbReference type="NCBI Taxonomy" id="41427"/>
    <lineage>
        <taxon>Eukaryota</taxon>
        <taxon>Metazoa</taxon>
        <taxon>Ecdysozoa</taxon>
        <taxon>Arthropoda</taxon>
        <taxon>Hexapoda</taxon>
        <taxon>Insecta</taxon>
        <taxon>Pterygota</taxon>
        <taxon>Neoptera</taxon>
        <taxon>Endopterygota</taxon>
        <taxon>Diptera</taxon>
        <taxon>Nematocera</taxon>
        <taxon>Culicoidea</taxon>
        <taxon>Culicidae</taxon>
        <taxon>Anophelinae</taxon>
        <taxon>Anopheles</taxon>
    </lineage>
</organism>
<feature type="compositionally biased region" description="Low complexity" evidence="1">
    <location>
        <begin position="12"/>
        <end position="22"/>
    </location>
</feature>
<sequence length="371" mass="38565">MLPILQQQHPATPSSSSSSTCSPTPPSERSLAAQQPPAAHSLHPLEHQHQHLPGPSHLSILHPPLSAPTIAMSPLAPPPAPTDSLVSGLSAHLSKLSSAPTSQSSATFSAGSCFRMLIIFIIHTINTIFLTNTNTSSSSSCSTSSQLAHRALHPFQAEYLPLPAGRLSISQSRHFHSATSCPSPRRTPNTSITTTSPSTCTNSSSSSSSSSSSRTFIINTTASFTTTITTTITNTTTTTTISNIPIPTTSSSARLPTPCFLRQQQAHPLAYRSFPPPRGSALPSAGCRLATMVHGTGTIIGGNPGRFRTVDLTATTVSSSPPSSSGVVGVPHQRIALGHAKGLLNGPGQNNCFLNCAVQSLCTECTEGKLG</sequence>
<name>A0A182J394_ANOAO</name>
<proteinExistence type="predicted"/>
<dbReference type="EMBL" id="AXCP01007068">
    <property type="status" value="NOT_ANNOTATED_CDS"/>
    <property type="molecule type" value="Genomic_DNA"/>
</dbReference>
<dbReference type="EMBL" id="AXCP01007067">
    <property type="status" value="NOT_ANNOTATED_CDS"/>
    <property type="molecule type" value="Genomic_DNA"/>
</dbReference>
<reference evidence="2" key="1">
    <citation type="submission" date="2022-08" db="UniProtKB">
        <authorList>
            <consortium name="EnsemblMetazoa"/>
        </authorList>
    </citation>
    <scope>IDENTIFICATION</scope>
    <source>
        <strain evidence="2">EBRO</strain>
    </source>
</reference>
<evidence type="ECO:0000313" key="2">
    <source>
        <dbReference type="EnsemblMetazoa" id="AATE010542-PA.1"/>
    </source>
</evidence>
<feature type="compositionally biased region" description="Polar residues" evidence="1">
    <location>
        <begin position="1"/>
        <end position="11"/>
    </location>
</feature>
<dbReference type="AlphaFoldDB" id="A0A182J394"/>
<protein>
    <submittedName>
        <fullName evidence="2">Uncharacterized protein</fullName>
    </submittedName>
</protein>
<evidence type="ECO:0000256" key="1">
    <source>
        <dbReference type="SAM" id="MobiDB-lite"/>
    </source>
</evidence>
<accession>A0A182J394</accession>